<name>A0A914DL18_9BILA</name>
<accession>A0A914DL18</accession>
<dbReference type="WBParaSite" id="ACRNAN_scaffold3019.g15096.t1">
    <property type="protein sequence ID" value="ACRNAN_scaffold3019.g15096.t1"/>
    <property type="gene ID" value="ACRNAN_scaffold3019.g15096"/>
</dbReference>
<sequence>MEKRALAMHHFTQGHRNLPEAMVLCSEEDRRRARRTGHEWELFISVSSLEAMRSSSLKTARQIWNHLREDIAAIPGPTRFKNSVKSSTVYEDLARKGIVRRAELMI</sequence>
<evidence type="ECO:0000313" key="1">
    <source>
        <dbReference type="Proteomes" id="UP000887540"/>
    </source>
</evidence>
<keyword evidence="1" id="KW-1185">Reference proteome</keyword>
<reference evidence="2" key="1">
    <citation type="submission" date="2022-11" db="UniProtKB">
        <authorList>
            <consortium name="WormBaseParasite"/>
        </authorList>
    </citation>
    <scope>IDENTIFICATION</scope>
</reference>
<protein>
    <submittedName>
        <fullName evidence="2">Uncharacterized protein</fullName>
    </submittedName>
</protein>
<dbReference type="Proteomes" id="UP000887540">
    <property type="component" value="Unplaced"/>
</dbReference>
<proteinExistence type="predicted"/>
<dbReference type="AlphaFoldDB" id="A0A914DL18"/>
<evidence type="ECO:0000313" key="2">
    <source>
        <dbReference type="WBParaSite" id="ACRNAN_scaffold3019.g15096.t1"/>
    </source>
</evidence>
<organism evidence="1 2">
    <name type="scientific">Acrobeloides nanus</name>
    <dbReference type="NCBI Taxonomy" id="290746"/>
    <lineage>
        <taxon>Eukaryota</taxon>
        <taxon>Metazoa</taxon>
        <taxon>Ecdysozoa</taxon>
        <taxon>Nematoda</taxon>
        <taxon>Chromadorea</taxon>
        <taxon>Rhabditida</taxon>
        <taxon>Tylenchina</taxon>
        <taxon>Cephalobomorpha</taxon>
        <taxon>Cephaloboidea</taxon>
        <taxon>Cephalobidae</taxon>
        <taxon>Acrobeloides</taxon>
    </lineage>
</organism>